<accession>A0A5D3DU65</accession>
<sequence>MGEEAPKKALREVYEPDVYQRPIGSVGEDPYKHHRDFSWACNLLRPHGVTEEQLNLMAFPFFIVDSAKRWLINLEPQTITSWEQLKKRLSQPRKEFKNEEELLKVFKKVEVNLPLLMSIKSILRYAEFLKEFYTHKRKSLLSIEFDNGIVPFNIFYDVKASNNHVSLCALDTIESLQTLQEHDRFNDLINQATLEYIDNEFAKNKPSDDDLSIFLDFVASVNDEHVLVDNIATNEHVLDNDFASSNEHDLGRNINNDDEHTLKGIDIENDLGINLTEIAFELNDEKILTTMVHVTNLL</sequence>
<reference evidence="3 4" key="1">
    <citation type="submission" date="2019-08" db="EMBL/GenBank/DDBJ databases">
        <title>Draft genome sequences of two oriental melons (Cucumis melo L. var makuwa).</title>
        <authorList>
            <person name="Kwon S.-Y."/>
        </authorList>
    </citation>
    <scope>NUCLEOTIDE SEQUENCE [LARGE SCALE GENOMIC DNA]</scope>
    <source>
        <strain evidence="4">cv. Chang Bougi</strain>
        <strain evidence="3">cv. SW 3</strain>
        <tissue evidence="2">Leaf</tissue>
    </source>
</reference>
<dbReference type="Proteomes" id="UP000321947">
    <property type="component" value="Unassembled WGS sequence"/>
</dbReference>
<dbReference type="Proteomes" id="UP000321393">
    <property type="component" value="Unassembled WGS sequence"/>
</dbReference>
<dbReference type="EMBL" id="SSTD01002819">
    <property type="protein sequence ID" value="TYK27317.1"/>
    <property type="molecule type" value="Genomic_DNA"/>
</dbReference>
<protein>
    <submittedName>
        <fullName evidence="2">Retrotransposon gag protein</fullName>
    </submittedName>
</protein>
<dbReference type="OrthoDB" id="850192at2759"/>
<dbReference type="AlphaFoldDB" id="A0A5D3DU65"/>
<dbReference type="EMBL" id="SSTE01000887">
    <property type="protein sequence ID" value="KAA0066481.1"/>
    <property type="molecule type" value="Genomic_DNA"/>
</dbReference>
<evidence type="ECO:0000313" key="4">
    <source>
        <dbReference type="Proteomes" id="UP000321947"/>
    </source>
</evidence>
<organism evidence="2 4">
    <name type="scientific">Cucumis melo var. makuwa</name>
    <name type="common">Oriental melon</name>
    <dbReference type="NCBI Taxonomy" id="1194695"/>
    <lineage>
        <taxon>Eukaryota</taxon>
        <taxon>Viridiplantae</taxon>
        <taxon>Streptophyta</taxon>
        <taxon>Embryophyta</taxon>
        <taxon>Tracheophyta</taxon>
        <taxon>Spermatophyta</taxon>
        <taxon>Magnoliopsida</taxon>
        <taxon>eudicotyledons</taxon>
        <taxon>Gunneridae</taxon>
        <taxon>Pentapetalae</taxon>
        <taxon>rosids</taxon>
        <taxon>fabids</taxon>
        <taxon>Cucurbitales</taxon>
        <taxon>Cucurbitaceae</taxon>
        <taxon>Benincaseae</taxon>
        <taxon>Cucumis</taxon>
    </lineage>
</organism>
<comment type="caution">
    <text evidence="2">The sequence shown here is derived from an EMBL/GenBank/DDBJ whole genome shotgun (WGS) entry which is preliminary data.</text>
</comment>
<evidence type="ECO:0000313" key="2">
    <source>
        <dbReference type="EMBL" id="TYK27317.1"/>
    </source>
</evidence>
<proteinExistence type="predicted"/>
<gene>
    <name evidence="2" type="ORF">E5676_scaffold394G00010</name>
    <name evidence="1" type="ORF">E6C27_scaffold25G00190</name>
</gene>
<evidence type="ECO:0000313" key="3">
    <source>
        <dbReference type="Proteomes" id="UP000321393"/>
    </source>
</evidence>
<name>A0A5D3DU65_CUCMM</name>
<evidence type="ECO:0000313" key="1">
    <source>
        <dbReference type="EMBL" id="KAA0066481.1"/>
    </source>
</evidence>